<reference evidence="3 4" key="1">
    <citation type="journal article" date="2008" name="PLoS Genet.">
        <title>Genomic islands in the pathogenic filamentous fungus Aspergillus fumigatus.</title>
        <authorList>
            <person name="Fedorova N.D."/>
            <person name="Khaldi N."/>
            <person name="Joardar V.S."/>
            <person name="Maiti R."/>
            <person name="Amedeo P."/>
            <person name="Anderson M.J."/>
            <person name="Crabtree J."/>
            <person name="Silva J.C."/>
            <person name="Badger J.H."/>
            <person name="Albarraq A."/>
            <person name="Angiuoli S."/>
            <person name="Bussey H."/>
            <person name="Bowyer P."/>
            <person name="Cotty P.J."/>
            <person name="Dyer P.S."/>
            <person name="Egan A."/>
            <person name="Galens K."/>
            <person name="Fraser-Liggett C.M."/>
            <person name="Haas B.J."/>
            <person name="Inman J.M."/>
            <person name="Kent R."/>
            <person name="Lemieux S."/>
            <person name="Malavazi I."/>
            <person name="Orvis J."/>
            <person name="Roemer T."/>
            <person name="Ronning C.M."/>
            <person name="Sundaram J.P."/>
            <person name="Sutton G."/>
            <person name="Turner G."/>
            <person name="Venter J.C."/>
            <person name="White O.R."/>
            <person name="Whitty B.R."/>
            <person name="Youngman P."/>
            <person name="Wolfe K.H."/>
            <person name="Goldman G.H."/>
            <person name="Wortman J.R."/>
            <person name="Jiang B."/>
            <person name="Denning D.W."/>
            <person name="Nierman W.C."/>
        </authorList>
    </citation>
    <scope>NUCLEOTIDE SEQUENCE [LARGE SCALE GENOMIC DNA]</scope>
    <source>
        <strain evidence="4">ATCC 1007 / CBS 513.65 / DSM 816 / NCTC 3887 / NRRL 1</strain>
    </source>
</reference>
<evidence type="ECO:0000256" key="2">
    <source>
        <dbReference type="SAM" id="Phobius"/>
    </source>
</evidence>
<dbReference type="OrthoDB" id="194358at2759"/>
<dbReference type="InterPro" id="IPR036770">
    <property type="entry name" value="Ankyrin_rpt-contain_sf"/>
</dbReference>
<sequence>MATDRSDDSVEIMLDIFELDKLGDAEFQRILHFKLHLAIMENDIAAVKQMLIIGADPNFRNEMGFTAVEWADTLRNVDALKVLLQDVDIAHNGIELLAEHIRNKHPAVVAVLLEMGVKSFLSRNVLLHQGLILLACHIGHVTVVSLLIRCIPWYRITPSKQIFLQTAAAAQNDDVLELLRSIAREEQESLSAPYQRLPLIPVYAPPRDVEFDRLFNEFIREDAYLP</sequence>
<dbReference type="EMBL" id="DS027059">
    <property type="protein sequence ID" value="EAW08018.1"/>
    <property type="molecule type" value="Genomic_DNA"/>
</dbReference>
<dbReference type="Pfam" id="PF12796">
    <property type="entry name" value="Ank_2"/>
    <property type="match status" value="1"/>
</dbReference>
<evidence type="ECO:0000313" key="3">
    <source>
        <dbReference type="EMBL" id="EAW08018.1"/>
    </source>
</evidence>
<dbReference type="HOGENOM" id="CLU_1224500_0_0_1"/>
<accession>A1CQU7</accession>
<keyword evidence="4" id="KW-1185">Reference proteome</keyword>
<dbReference type="Proteomes" id="UP000006701">
    <property type="component" value="Unassembled WGS sequence"/>
</dbReference>
<keyword evidence="2" id="KW-0472">Membrane</keyword>
<dbReference type="RefSeq" id="XP_001269444.1">
    <property type="nucleotide sequence ID" value="XM_001269443.1"/>
</dbReference>
<feature type="transmembrane region" description="Helical" evidence="2">
    <location>
        <begin position="125"/>
        <end position="148"/>
    </location>
</feature>
<dbReference type="OMA" id="ACRIGHP"/>
<keyword evidence="1" id="KW-0040">ANK repeat</keyword>
<dbReference type="GeneID" id="4701429"/>
<name>A1CQU7_ASPCL</name>
<protein>
    <submittedName>
        <fullName evidence="3">Uncharacterized protein</fullName>
    </submittedName>
</protein>
<evidence type="ECO:0000256" key="1">
    <source>
        <dbReference type="PROSITE-ProRule" id="PRU00023"/>
    </source>
</evidence>
<dbReference type="AlphaFoldDB" id="A1CQU7"/>
<proteinExistence type="predicted"/>
<keyword evidence="2" id="KW-1133">Transmembrane helix</keyword>
<dbReference type="Gene3D" id="1.25.40.20">
    <property type="entry name" value="Ankyrin repeat-containing domain"/>
    <property type="match status" value="1"/>
</dbReference>
<dbReference type="SUPFAM" id="SSF48403">
    <property type="entry name" value="Ankyrin repeat"/>
    <property type="match status" value="1"/>
</dbReference>
<dbReference type="PROSITE" id="PS50088">
    <property type="entry name" value="ANK_REPEAT"/>
    <property type="match status" value="1"/>
</dbReference>
<dbReference type="VEuPathDB" id="FungiDB:ACLA_027400"/>
<keyword evidence="2" id="KW-0812">Transmembrane</keyword>
<evidence type="ECO:0000313" key="4">
    <source>
        <dbReference type="Proteomes" id="UP000006701"/>
    </source>
</evidence>
<gene>
    <name evidence="3" type="ORF">ACLA_027400</name>
</gene>
<dbReference type="InterPro" id="IPR002110">
    <property type="entry name" value="Ankyrin_rpt"/>
</dbReference>
<organism evidence="3 4">
    <name type="scientific">Aspergillus clavatus (strain ATCC 1007 / CBS 513.65 / DSM 816 / NCTC 3887 / NRRL 1 / QM 1276 / 107)</name>
    <dbReference type="NCBI Taxonomy" id="344612"/>
    <lineage>
        <taxon>Eukaryota</taxon>
        <taxon>Fungi</taxon>
        <taxon>Dikarya</taxon>
        <taxon>Ascomycota</taxon>
        <taxon>Pezizomycotina</taxon>
        <taxon>Eurotiomycetes</taxon>
        <taxon>Eurotiomycetidae</taxon>
        <taxon>Eurotiales</taxon>
        <taxon>Aspergillaceae</taxon>
        <taxon>Aspergillus</taxon>
        <taxon>Aspergillus subgen. Fumigati</taxon>
    </lineage>
</organism>
<feature type="repeat" description="ANK" evidence="1">
    <location>
        <begin position="35"/>
        <end position="62"/>
    </location>
</feature>
<dbReference type="KEGG" id="act:ACLA_027400"/>